<evidence type="ECO:0000313" key="2">
    <source>
        <dbReference type="Proteomes" id="UP000186015"/>
    </source>
</evidence>
<dbReference type="AlphaFoldDB" id="A0A1H7IWQ4"/>
<evidence type="ECO:0000313" key="1">
    <source>
        <dbReference type="EMBL" id="SEK66941.1"/>
    </source>
</evidence>
<name>A0A1H7IWQ4_RUMAL</name>
<accession>A0A1H7IWQ4</accession>
<protein>
    <submittedName>
        <fullName evidence="1">Uncharacterized protein</fullName>
    </submittedName>
</protein>
<dbReference type="Proteomes" id="UP000186015">
    <property type="component" value="Unassembled WGS sequence"/>
</dbReference>
<gene>
    <name evidence="1" type="ORF">SAMN05216469_104131</name>
</gene>
<organism evidence="1 2">
    <name type="scientific">Ruminococcus albus</name>
    <dbReference type="NCBI Taxonomy" id="1264"/>
    <lineage>
        <taxon>Bacteria</taxon>
        <taxon>Bacillati</taxon>
        <taxon>Bacillota</taxon>
        <taxon>Clostridia</taxon>
        <taxon>Eubacteriales</taxon>
        <taxon>Oscillospiraceae</taxon>
        <taxon>Ruminococcus</taxon>
    </lineage>
</organism>
<reference evidence="1 2" key="1">
    <citation type="submission" date="2016-10" db="EMBL/GenBank/DDBJ databases">
        <authorList>
            <person name="de Groot N.N."/>
        </authorList>
    </citation>
    <scope>NUCLEOTIDE SEQUENCE [LARGE SCALE GENOMIC DNA]</scope>
    <source>
        <strain evidence="1 2">KH2T6</strain>
    </source>
</reference>
<proteinExistence type="predicted"/>
<dbReference type="EMBL" id="FOAT01000004">
    <property type="protein sequence ID" value="SEK66941.1"/>
    <property type="molecule type" value="Genomic_DNA"/>
</dbReference>
<sequence>MVSDEEIILMRKTIIAAFTALLLTGCGASANADVAEVRKPQTEIKTQISDVSSGEYDTFFGVLMDECCSDIEDPAIHETNCMFMEGCRESGYGLDIQKEDGSWKFYMFDEAGQQLTLEYLEQTERVDGLYVTVTGTMENEVIKVISIEES</sequence>